<comment type="caution">
    <text evidence="8">The sequence shown here is derived from an EMBL/GenBank/DDBJ whole genome shotgun (WGS) entry which is preliminary data.</text>
</comment>
<keyword evidence="9" id="KW-1185">Reference proteome</keyword>
<dbReference type="InterPro" id="IPR050493">
    <property type="entry name" value="FAD-dep_Monooxygenase_BioMet"/>
</dbReference>
<organism evidence="8 9">
    <name type="scientific">Patellaria atrata CBS 101060</name>
    <dbReference type="NCBI Taxonomy" id="1346257"/>
    <lineage>
        <taxon>Eukaryota</taxon>
        <taxon>Fungi</taxon>
        <taxon>Dikarya</taxon>
        <taxon>Ascomycota</taxon>
        <taxon>Pezizomycotina</taxon>
        <taxon>Dothideomycetes</taxon>
        <taxon>Dothideomycetes incertae sedis</taxon>
        <taxon>Patellariales</taxon>
        <taxon>Patellariaceae</taxon>
        <taxon>Patellaria</taxon>
    </lineage>
</organism>
<dbReference type="GO" id="GO:0071949">
    <property type="term" value="F:FAD binding"/>
    <property type="evidence" value="ECO:0007669"/>
    <property type="project" value="InterPro"/>
</dbReference>
<keyword evidence="2" id="KW-0285">Flavoprotein</keyword>
<evidence type="ECO:0000313" key="8">
    <source>
        <dbReference type="EMBL" id="KAF2839544.1"/>
    </source>
</evidence>
<dbReference type="AlphaFoldDB" id="A0A9P4SBP3"/>
<evidence type="ECO:0000259" key="7">
    <source>
        <dbReference type="Pfam" id="PF01494"/>
    </source>
</evidence>
<keyword evidence="5" id="KW-0503">Monooxygenase</keyword>
<evidence type="ECO:0000256" key="4">
    <source>
        <dbReference type="ARBA" id="ARBA00023002"/>
    </source>
</evidence>
<dbReference type="GO" id="GO:0004497">
    <property type="term" value="F:monooxygenase activity"/>
    <property type="evidence" value="ECO:0007669"/>
    <property type="project" value="UniProtKB-KW"/>
</dbReference>
<keyword evidence="3" id="KW-0274">FAD</keyword>
<dbReference type="Proteomes" id="UP000799429">
    <property type="component" value="Unassembled WGS sequence"/>
</dbReference>
<feature type="compositionally biased region" description="Basic and acidic residues" evidence="6">
    <location>
        <begin position="363"/>
        <end position="373"/>
    </location>
</feature>
<keyword evidence="4" id="KW-0560">Oxidoreductase</keyword>
<dbReference type="SUPFAM" id="SSF54373">
    <property type="entry name" value="FAD-linked reductases, C-terminal domain"/>
    <property type="match status" value="1"/>
</dbReference>
<reference evidence="8" key="1">
    <citation type="journal article" date="2020" name="Stud. Mycol.">
        <title>101 Dothideomycetes genomes: a test case for predicting lifestyles and emergence of pathogens.</title>
        <authorList>
            <person name="Haridas S."/>
            <person name="Albert R."/>
            <person name="Binder M."/>
            <person name="Bloem J."/>
            <person name="Labutti K."/>
            <person name="Salamov A."/>
            <person name="Andreopoulos B."/>
            <person name="Baker S."/>
            <person name="Barry K."/>
            <person name="Bills G."/>
            <person name="Bluhm B."/>
            <person name="Cannon C."/>
            <person name="Castanera R."/>
            <person name="Culley D."/>
            <person name="Daum C."/>
            <person name="Ezra D."/>
            <person name="Gonzalez J."/>
            <person name="Henrissat B."/>
            <person name="Kuo A."/>
            <person name="Liang C."/>
            <person name="Lipzen A."/>
            <person name="Lutzoni F."/>
            <person name="Magnuson J."/>
            <person name="Mondo S."/>
            <person name="Nolan M."/>
            <person name="Ohm R."/>
            <person name="Pangilinan J."/>
            <person name="Park H.-J."/>
            <person name="Ramirez L."/>
            <person name="Alfaro M."/>
            <person name="Sun H."/>
            <person name="Tritt A."/>
            <person name="Yoshinaga Y."/>
            <person name="Zwiers L.-H."/>
            <person name="Turgeon B."/>
            <person name="Goodwin S."/>
            <person name="Spatafora J."/>
            <person name="Crous P."/>
            <person name="Grigoriev I."/>
        </authorList>
    </citation>
    <scope>NUCLEOTIDE SEQUENCE</scope>
    <source>
        <strain evidence="8">CBS 101060</strain>
    </source>
</reference>
<name>A0A9P4SBP3_9PEZI</name>
<dbReference type="PANTHER" id="PTHR13789:SF311">
    <property type="entry name" value="HYDROXYLASE, PUTATIVE (AFU_ORTHOLOGUE AFUA_5G10180)-RELATED"/>
    <property type="match status" value="1"/>
</dbReference>
<dbReference type="InterPro" id="IPR036188">
    <property type="entry name" value="FAD/NAD-bd_sf"/>
</dbReference>
<dbReference type="EMBL" id="MU006094">
    <property type="protein sequence ID" value="KAF2839544.1"/>
    <property type="molecule type" value="Genomic_DNA"/>
</dbReference>
<gene>
    <name evidence="8" type="ORF">M501DRAFT_973039</name>
</gene>
<feature type="domain" description="FAD-binding" evidence="7">
    <location>
        <begin position="2"/>
        <end position="158"/>
    </location>
</feature>
<protein>
    <submittedName>
        <fullName evidence="8">FAD/NAD(P)-binding domain-containing protein</fullName>
    </submittedName>
</protein>
<evidence type="ECO:0000256" key="5">
    <source>
        <dbReference type="ARBA" id="ARBA00023033"/>
    </source>
</evidence>
<dbReference type="PRINTS" id="PR00420">
    <property type="entry name" value="RNGMNOXGNASE"/>
</dbReference>
<dbReference type="Gene3D" id="3.50.50.60">
    <property type="entry name" value="FAD/NAD(P)-binding domain"/>
    <property type="match status" value="1"/>
</dbReference>
<evidence type="ECO:0000256" key="6">
    <source>
        <dbReference type="SAM" id="MobiDB-lite"/>
    </source>
</evidence>
<comment type="similarity">
    <text evidence="1">Belongs to the paxM FAD-dependent monooxygenase family.</text>
</comment>
<accession>A0A9P4SBP3</accession>
<dbReference type="PANTHER" id="PTHR13789">
    <property type="entry name" value="MONOOXYGENASE"/>
    <property type="match status" value="1"/>
</dbReference>
<evidence type="ECO:0000256" key="1">
    <source>
        <dbReference type="ARBA" id="ARBA00007992"/>
    </source>
</evidence>
<dbReference type="InterPro" id="IPR002938">
    <property type="entry name" value="FAD-bd"/>
</dbReference>
<evidence type="ECO:0000256" key="2">
    <source>
        <dbReference type="ARBA" id="ARBA00022630"/>
    </source>
</evidence>
<feature type="region of interest" description="Disordered" evidence="6">
    <location>
        <begin position="358"/>
        <end position="378"/>
    </location>
</feature>
<feature type="domain" description="FAD-binding" evidence="7">
    <location>
        <begin position="279"/>
        <end position="326"/>
    </location>
</feature>
<dbReference type="SUPFAM" id="SSF51905">
    <property type="entry name" value="FAD/NAD(P)-binding domain"/>
    <property type="match status" value="1"/>
</dbReference>
<evidence type="ECO:0000256" key="3">
    <source>
        <dbReference type="ARBA" id="ARBA00022827"/>
    </source>
</evidence>
<proteinExistence type="inferred from homology"/>
<evidence type="ECO:0000313" key="9">
    <source>
        <dbReference type="Proteomes" id="UP000799429"/>
    </source>
</evidence>
<sequence length="430" mass="47519">MKVIIVGAGIGGLTCAITCRQQGLDVVLLEKAPHIEPFGAGIQIPPNATRAIKHLGILEKLEQAAHSLEGVSIKRYENGKELFKAGRSWEVPWLVIHRVDYHKILFDTAVEHSTKITLGAEVKSVDFDKTTITLASGEVVEGDVILGADGIYSTLRPLLLSEPSPPKEAGDLAYRATIPVADLILLRDETVTKLITSRVVTIWFGPKTHAIFYPVRKGQEFNLILVRPDDLPAHINKQAGSIDEMRGSFEGWDPVLKHILSCVPHVLKWKIQHLPEIPAWTRNRFALLGDACHPTLPYMAQGAALAAEDAITVGLLLGNLAKTADNATRIPEVLALYEKLQRSRAELVSRGALTNQKMYHLPDGPEQKSRDAELASAGWEEPDRAREWKFIDREFLRQLEGHDAYEAAENAWTAFKKGNEGMNGKEVPSL</sequence>
<dbReference type="OrthoDB" id="16820at2759"/>
<dbReference type="Pfam" id="PF01494">
    <property type="entry name" value="FAD_binding_3"/>
    <property type="match status" value="2"/>
</dbReference>